<evidence type="ECO:0000259" key="6">
    <source>
        <dbReference type="Pfam" id="PF07732"/>
    </source>
</evidence>
<keyword evidence="2" id="KW-0479">Metal-binding</keyword>
<dbReference type="GO" id="GO:0005886">
    <property type="term" value="C:plasma membrane"/>
    <property type="evidence" value="ECO:0007669"/>
    <property type="project" value="TreeGrafter"/>
</dbReference>
<dbReference type="Pfam" id="PF07732">
    <property type="entry name" value="Cu-oxidase_3"/>
    <property type="match status" value="2"/>
</dbReference>
<organism evidence="7 8">
    <name type="scientific">Diploptera punctata</name>
    <name type="common">Pacific beetle cockroach</name>
    <dbReference type="NCBI Taxonomy" id="6984"/>
    <lineage>
        <taxon>Eukaryota</taxon>
        <taxon>Metazoa</taxon>
        <taxon>Ecdysozoa</taxon>
        <taxon>Arthropoda</taxon>
        <taxon>Hexapoda</taxon>
        <taxon>Insecta</taxon>
        <taxon>Pterygota</taxon>
        <taxon>Neoptera</taxon>
        <taxon>Polyneoptera</taxon>
        <taxon>Dictyoptera</taxon>
        <taxon>Blattodea</taxon>
        <taxon>Blaberoidea</taxon>
        <taxon>Blaberidae</taxon>
        <taxon>Diplopterinae</taxon>
        <taxon>Diploptera</taxon>
    </lineage>
</organism>
<feature type="domain" description="Plastocyanin-like" evidence="4">
    <location>
        <begin position="221"/>
        <end position="369"/>
    </location>
</feature>
<dbReference type="CDD" id="cd13884">
    <property type="entry name" value="CuRO_2_tcLCC_insect_like"/>
    <property type="match status" value="2"/>
</dbReference>
<dbReference type="CDD" id="cd13905">
    <property type="entry name" value="CuRO_3_tcLLC2_insect_like"/>
    <property type="match status" value="1"/>
</dbReference>
<evidence type="ECO:0000313" key="7">
    <source>
        <dbReference type="EMBL" id="KAJ9592217.1"/>
    </source>
</evidence>
<reference evidence="7" key="2">
    <citation type="submission" date="2023-05" db="EMBL/GenBank/DDBJ databases">
        <authorList>
            <person name="Fouks B."/>
        </authorList>
    </citation>
    <scope>NUCLEOTIDE SEQUENCE</scope>
    <source>
        <strain evidence="7">Stay&amp;Tobe</strain>
        <tissue evidence="7">Testes</tissue>
    </source>
</reference>
<evidence type="ECO:0000313" key="8">
    <source>
        <dbReference type="Proteomes" id="UP001233999"/>
    </source>
</evidence>
<dbReference type="FunFam" id="2.60.40.420:FF:000045">
    <property type="entry name" value="Laccase 2"/>
    <property type="match status" value="2"/>
</dbReference>
<dbReference type="InterPro" id="IPR002355">
    <property type="entry name" value="Cu_oxidase_Cu_BS"/>
</dbReference>
<keyword evidence="3" id="KW-0560">Oxidoreductase</keyword>
<gene>
    <name evidence="7" type="ORF">L9F63_001218</name>
</gene>
<evidence type="ECO:0008006" key="9">
    <source>
        <dbReference type="Google" id="ProtNLM"/>
    </source>
</evidence>
<feature type="non-terminal residue" evidence="7">
    <location>
        <position position="1010"/>
    </location>
</feature>
<proteinExistence type="inferred from homology"/>
<comment type="caution">
    <text evidence="7">The sequence shown here is derived from an EMBL/GenBank/DDBJ whole genome shotgun (WGS) entry which is preliminary data.</text>
</comment>
<dbReference type="Pfam" id="PF00394">
    <property type="entry name" value="Cu-oxidase"/>
    <property type="match status" value="2"/>
</dbReference>
<reference evidence="7" key="1">
    <citation type="journal article" date="2023" name="IScience">
        <title>Live-bearing cockroach genome reveals convergent evolutionary mechanisms linked to viviparity in insects and beyond.</title>
        <authorList>
            <person name="Fouks B."/>
            <person name="Harrison M.C."/>
            <person name="Mikhailova A.A."/>
            <person name="Marchal E."/>
            <person name="English S."/>
            <person name="Carruthers M."/>
            <person name="Jennings E.C."/>
            <person name="Chiamaka E.L."/>
            <person name="Frigard R.A."/>
            <person name="Pippel M."/>
            <person name="Attardo G.M."/>
            <person name="Benoit J.B."/>
            <person name="Bornberg-Bauer E."/>
            <person name="Tobe S.S."/>
        </authorList>
    </citation>
    <scope>NUCLEOTIDE SEQUENCE</scope>
    <source>
        <strain evidence="7">Stay&amp;Tobe</strain>
    </source>
</reference>
<dbReference type="InterPro" id="IPR011706">
    <property type="entry name" value="Cu-oxidase_C"/>
</dbReference>
<feature type="domain" description="Plastocyanin-like" evidence="5">
    <location>
        <begin position="498"/>
        <end position="617"/>
    </location>
</feature>
<dbReference type="Pfam" id="PF07731">
    <property type="entry name" value="Cu-oxidase_2"/>
    <property type="match status" value="1"/>
</dbReference>
<dbReference type="PROSITE" id="PS00079">
    <property type="entry name" value="MULTICOPPER_OXIDASE1"/>
    <property type="match status" value="1"/>
</dbReference>
<dbReference type="CDD" id="cd13858">
    <property type="entry name" value="CuRO_1_tcLCC2_insect_like"/>
    <property type="match status" value="2"/>
</dbReference>
<dbReference type="PANTHER" id="PTHR11709:SF232">
    <property type="entry name" value="STRAW, ISOFORM G"/>
    <property type="match status" value="1"/>
</dbReference>
<feature type="domain" description="Plastocyanin-like" evidence="4">
    <location>
        <begin position="839"/>
        <end position="987"/>
    </location>
</feature>
<dbReference type="EMBL" id="JASPKZ010003843">
    <property type="protein sequence ID" value="KAJ9592217.1"/>
    <property type="molecule type" value="Genomic_DNA"/>
</dbReference>
<accession>A0AAD8A5N4</accession>
<dbReference type="PANTHER" id="PTHR11709">
    <property type="entry name" value="MULTI-COPPER OXIDASE"/>
    <property type="match status" value="1"/>
</dbReference>
<evidence type="ECO:0000259" key="5">
    <source>
        <dbReference type="Pfam" id="PF07731"/>
    </source>
</evidence>
<evidence type="ECO:0000256" key="2">
    <source>
        <dbReference type="ARBA" id="ARBA00022723"/>
    </source>
</evidence>
<evidence type="ECO:0000259" key="4">
    <source>
        <dbReference type="Pfam" id="PF00394"/>
    </source>
</evidence>
<dbReference type="InterPro" id="IPR008972">
    <property type="entry name" value="Cupredoxin"/>
</dbReference>
<dbReference type="GO" id="GO:0016491">
    <property type="term" value="F:oxidoreductase activity"/>
    <property type="evidence" value="ECO:0007669"/>
    <property type="project" value="UniProtKB-KW"/>
</dbReference>
<dbReference type="Gene3D" id="2.60.40.420">
    <property type="entry name" value="Cupredoxins - blue copper proteins"/>
    <property type="match status" value="5"/>
</dbReference>
<sequence length="1010" mass="114418">MTLEIYFKQCVVIFLITKCSSEKTIYDFLQPDTVDELDSLYNGDVNNISCTRECREEEVPRTCYYHFVVEQYSALNVACGKCPDNITDCYNPGCITVDGVERVILTVNRRIPGPSIQVCLGDRIIVDVVNSMPGKQIAIHWHGLHMVGTPYMDGVPMVTQCSILSDQTFRYDFTVSNSGTFFWHSHDGFQKMDGVIGSLIVREPRSSENNNGLYDYDLPNHVIVVMDWYHTDSDDHFPGLLTRDRSQDAQAFLIAGRGRNHKTSNGFKYPLSIFRVKQHKKYRFRLVGALCSECPVRIKFENHQMLVITTDGKPIKPILVDSVVLEAGIRFDVVIHADKEKSSYWIRAQGLAQCAWFDVQQLSILQYEDSETSEPTTTPVYMPYLPESKVSLLHINSKLREKKKYITFIGLDIMKNEPDMKLIQKFDMYYFSLQKLFDSGNYYKYQQPQIKKRQLAGEINNISSSVPSSPLLSQEDDIPSSVFCPTSSNGSPYCLTENCHCVHMIQVPLDAIVQIVLVDQSQQGSINHPFHLHGYSFALLEMGNFENGKNLEHVLQEISTKPLNETQHPPFVDTVAVPNQGYAIIRFKADNPGFWLFHCHIQFHHETGMFTILKVGNRSQFPAVPDGFPRCGNYIPKLSRLFNLPQYLQPNEVDRSAYLNPTQGGNICARDCEKDPSPKICYYEWTIENYATLGDACGNCTRNESECYNEQCIPSDGFERGMLSINRMYPGPGIQVCIGDRIIVDIKNNMAARTTAMHWHGVFQEDSKFMDGVPMVTQCAIREGTTFRYDFLAGNEGTHFYHSHDGLQKLDGLEGNLVIRTNRSIDPNGLLYDYDLPEHVVFVSDWLHLDADQRFPGLHGKYSGQDADSFLINGHGRTEVDGSMSTTPYAKIEVMSNNRYRLRIVAGLCTVCGAQISIQGHKMLVIATDGNPVAPTRVDYLVLYSGERYDVVLEANQAPGQYWIHIKGLSTCVSTKIYQLGILQYEDANAQNQQLSADPGYEGFQLQNPR</sequence>
<dbReference type="PROSITE" id="PS00080">
    <property type="entry name" value="MULTICOPPER_OXIDASE2"/>
    <property type="match status" value="1"/>
</dbReference>
<protein>
    <recommendedName>
        <fullName evidence="9">Laccase</fullName>
    </recommendedName>
</protein>
<dbReference type="SUPFAM" id="SSF49503">
    <property type="entry name" value="Cupredoxins"/>
    <property type="match status" value="5"/>
</dbReference>
<comment type="similarity">
    <text evidence="1">Belongs to the multicopper oxidase family.</text>
</comment>
<dbReference type="InterPro" id="IPR011707">
    <property type="entry name" value="Cu-oxidase-like_N"/>
</dbReference>
<dbReference type="AlphaFoldDB" id="A0AAD8A5N4"/>
<dbReference type="InterPro" id="IPR045087">
    <property type="entry name" value="Cu-oxidase_fam"/>
</dbReference>
<feature type="domain" description="Plastocyanin-like" evidence="6">
    <location>
        <begin position="96"/>
        <end position="205"/>
    </location>
</feature>
<dbReference type="GO" id="GO:0005507">
    <property type="term" value="F:copper ion binding"/>
    <property type="evidence" value="ECO:0007669"/>
    <property type="project" value="InterPro"/>
</dbReference>
<feature type="domain" description="Plastocyanin-like" evidence="6">
    <location>
        <begin position="709"/>
        <end position="822"/>
    </location>
</feature>
<dbReference type="FunFam" id="2.60.40.420:FF:000031">
    <property type="entry name" value="Laccase-2 isoform A"/>
    <property type="match status" value="2"/>
</dbReference>
<dbReference type="InterPro" id="IPR033138">
    <property type="entry name" value="Cu_oxidase_CS"/>
</dbReference>
<evidence type="ECO:0000256" key="3">
    <source>
        <dbReference type="ARBA" id="ARBA00023002"/>
    </source>
</evidence>
<name>A0AAD8A5N4_DIPPU</name>
<keyword evidence="8" id="KW-1185">Reference proteome</keyword>
<dbReference type="Proteomes" id="UP001233999">
    <property type="component" value="Unassembled WGS sequence"/>
</dbReference>
<dbReference type="GO" id="GO:0006826">
    <property type="term" value="P:iron ion transport"/>
    <property type="evidence" value="ECO:0007669"/>
    <property type="project" value="TreeGrafter"/>
</dbReference>
<dbReference type="InterPro" id="IPR001117">
    <property type="entry name" value="Cu-oxidase_2nd"/>
</dbReference>
<evidence type="ECO:0000256" key="1">
    <source>
        <dbReference type="ARBA" id="ARBA00010609"/>
    </source>
</evidence>